<evidence type="ECO:0000313" key="2">
    <source>
        <dbReference type="Proteomes" id="UP000287853"/>
    </source>
</evidence>
<keyword evidence="2" id="KW-1185">Reference proteome</keyword>
<protein>
    <submittedName>
        <fullName evidence="1">YD repeat-containing protein</fullName>
    </submittedName>
</protein>
<dbReference type="Pfam" id="PF05593">
    <property type="entry name" value="RHS_repeat"/>
    <property type="match status" value="2"/>
</dbReference>
<dbReference type="AlphaFoldDB" id="A0A3S3QPW3"/>
<proteinExistence type="predicted"/>
<dbReference type="EMBL" id="MTKO01000099">
    <property type="protein sequence ID" value="RWX44234.1"/>
    <property type="molecule type" value="Genomic_DNA"/>
</dbReference>
<dbReference type="Gene3D" id="2.180.10.10">
    <property type="entry name" value="RHS repeat-associated core"/>
    <property type="match status" value="1"/>
</dbReference>
<reference evidence="1 2" key="1">
    <citation type="submission" date="2017-01" db="EMBL/GenBank/DDBJ databases">
        <title>The cable genome- insights into the physiology and evolution of filamentous bacteria capable of sulfide oxidation via long distance electron transfer.</title>
        <authorList>
            <person name="Schreiber L."/>
            <person name="Bjerg J.T."/>
            <person name="Boggild A."/>
            <person name="Van De Vossenberg J."/>
            <person name="Meysman F."/>
            <person name="Nielsen L.P."/>
            <person name="Schramm A."/>
            <person name="Kjeldsen K.U."/>
        </authorList>
    </citation>
    <scope>NUCLEOTIDE SEQUENCE [LARGE SCALE GENOMIC DNA]</scope>
    <source>
        <strain evidence="1">MCF</strain>
    </source>
</reference>
<evidence type="ECO:0000313" key="1">
    <source>
        <dbReference type="EMBL" id="RWX44234.1"/>
    </source>
</evidence>
<sequence>MAYQYDANNNRVGMSDKLGQTSWAFDSLNRVTEQNDPFTRVLGYQYDAASNRIGTTYPDGNQVAYEYSPNNWLQRMTDPAGQAIEYSRDLVGNLTQIINPNQTETTVAYDKVYRTLERINRQVTSGGKTNSGFKYTYNEVGHITETVKEYGWRKPSVVTETYEYDGLHRLAYMSMSPIKNNGGIVETAYNYDPAGNRLSWESNDDLQTNTPFDGFSRTYEYNAANQMLAMENAADKKNDDFAYEYSFDANGNRINRQQIDRNGPQYGVDYSYDPENRLSLVQDYQLVGESKKEAAHRIDRAFTTLEYDGGGRRLVQHTTPNRAATGWINGMSTCLTGLIRWRSTICSTASTRIITGVRAIILP</sequence>
<gene>
    <name evidence="1" type="ORF">H206_02230</name>
</gene>
<name>A0A3S3QPW3_9BACT</name>
<dbReference type="InterPro" id="IPR006530">
    <property type="entry name" value="YD"/>
</dbReference>
<dbReference type="Proteomes" id="UP000287853">
    <property type="component" value="Unassembled WGS sequence"/>
</dbReference>
<comment type="caution">
    <text evidence="1">The sequence shown here is derived from an EMBL/GenBank/DDBJ whole genome shotgun (WGS) entry which is preliminary data.</text>
</comment>
<dbReference type="NCBIfam" id="TIGR01643">
    <property type="entry name" value="YD_repeat_2x"/>
    <property type="match status" value="1"/>
</dbReference>
<dbReference type="InterPro" id="IPR050708">
    <property type="entry name" value="T6SS_VgrG/RHS"/>
</dbReference>
<dbReference type="PANTHER" id="PTHR32305">
    <property type="match status" value="1"/>
</dbReference>
<organism evidence="1 2">
    <name type="scientific">Candidatus Electrothrix aarhusensis</name>
    <dbReference type="NCBI Taxonomy" id="1859131"/>
    <lineage>
        <taxon>Bacteria</taxon>
        <taxon>Pseudomonadati</taxon>
        <taxon>Thermodesulfobacteriota</taxon>
        <taxon>Desulfobulbia</taxon>
        <taxon>Desulfobulbales</taxon>
        <taxon>Desulfobulbaceae</taxon>
        <taxon>Candidatus Electrothrix</taxon>
    </lineage>
</organism>
<accession>A0A3S3QPW3</accession>
<dbReference type="PANTHER" id="PTHR32305:SF15">
    <property type="entry name" value="PROTEIN RHSA-RELATED"/>
    <property type="match status" value="1"/>
</dbReference>
<dbReference type="InterPro" id="IPR031325">
    <property type="entry name" value="RHS_repeat"/>
</dbReference>